<evidence type="ECO:0000256" key="2">
    <source>
        <dbReference type="ARBA" id="ARBA00022737"/>
    </source>
</evidence>
<evidence type="ECO:0000256" key="4">
    <source>
        <dbReference type="PROSITE-ProRule" id="PRU00317"/>
    </source>
</evidence>
<dbReference type="Gene3D" id="1.25.10.10">
    <property type="entry name" value="Leucine-rich Repeat Variant"/>
    <property type="match status" value="1"/>
</dbReference>
<dbReference type="GO" id="GO:0010608">
    <property type="term" value="P:post-transcriptional regulation of gene expression"/>
    <property type="evidence" value="ECO:0007669"/>
    <property type="project" value="TreeGrafter"/>
</dbReference>
<keyword evidence="2" id="KW-0677">Repeat</keyword>
<keyword evidence="1" id="KW-0217">Developmental protein</keyword>
<feature type="repeat" description="Pumilio" evidence="4">
    <location>
        <begin position="412"/>
        <end position="447"/>
    </location>
</feature>
<dbReference type="SMART" id="SM00025">
    <property type="entry name" value="Pumilio"/>
    <property type="match status" value="8"/>
</dbReference>
<dbReference type="InterPro" id="IPR011989">
    <property type="entry name" value="ARM-like"/>
</dbReference>
<evidence type="ECO:0000256" key="3">
    <source>
        <dbReference type="ARBA" id="ARBA00022782"/>
    </source>
</evidence>
<dbReference type="WBParaSite" id="PTRK_0001245100.1">
    <property type="protein sequence ID" value="PTRK_0001245100.1"/>
    <property type="gene ID" value="PTRK_0001245100"/>
</dbReference>
<keyword evidence="3" id="KW-0221">Differentiation</keyword>
<dbReference type="InterPro" id="IPR016024">
    <property type="entry name" value="ARM-type_fold"/>
</dbReference>
<dbReference type="PANTHER" id="PTHR12537:SF12">
    <property type="entry name" value="MATERNAL PROTEIN PUMILIO"/>
    <property type="match status" value="1"/>
</dbReference>
<dbReference type="GO" id="GO:0005634">
    <property type="term" value="C:nucleus"/>
    <property type="evidence" value="ECO:0007669"/>
    <property type="project" value="TreeGrafter"/>
</dbReference>
<evidence type="ECO:0000259" key="5">
    <source>
        <dbReference type="PROSITE" id="PS50303"/>
    </source>
</evidence>
<dbReference type="AlphaFoldDB" id="A0A0N4ZV40"/>
<dbReference type="PANTHER" id="PTHR12537">
    <property type="entry name" value="RNA BINDING PROTEIN PUMILIO-RELATED"/>
    <property type="match status" value="1"/>
</dbReference>
<feature type="repeat" description="Pumilio" evidence="4">
    <location>
        <begin position="262"/>
        <end position="298"/>
    </location>
</feature>
<accession>A0A0N4ZV40</accession>
<dbReference type="Pfam" id="PF00806">
    <property type="entry name" value="PUF"/>
    <property type="match status" value="8"/>
</dbReference>
<evidence type="ECO:0000313" key="6">
    <source>
        <dbReference type="Proteomes" id="UP000038045"/>
    </source>
</evidence>
<evidence type="ECO:0000256" key="1">
    <source>
        <dbReference type="ARBA" id="ARBA00022473"/>
    </source>
</evidence>
<keyword evidence="6" id="KW-1185">Reference proteome</keyword>
<dbReference type="PROSITE" id="PS50303">
    <property type="entry name" value="PUM_HD"/>
    <property type="match status" value="1"/>
</dbReference>
<feature type="repeat" description="Pumilio" evidence="4">
    <location>
        <begin position="340"/>
        <end position="375"/>
    </location>
</feature>
<dbReference type="GO" id="GO:0030154">
    <property type="term" value="P:cell differentiation"/>
    <property type="evidence" value="ECO:0007669"/>
    <property type="project" value="UniProtKB-KW"/>
</dbReference>
<dbReference type="PROSITE" id="PS50302">
    <property type="entry name" value="PUM"/>
    <property type="match status" value="6"/>
</dbReference>
<feature type="domain" description="PUM-HD" evidence="5">
    <location>
        <begin position="170"/>
        <end position="514"/>
    </location>
</feature>
<dbReference type="GO" id="GO:0005737">
    <property type="term" value="C:cytoplasm"/>
    <property type="evidence" value="ECO:0007669"/>
    <property type="project" value="TreeGrafter"/>
</dbReference>
<dbReference type="InterPro" id="IPR001313">
    <property type="entry name" value="Pumilio_RNA-bd_rpt"/>
</dbReference>
<feature type="repeat" description="Pumilio" evidence="4">
    <location>
        <begin position="376"/>
        <end position="411"/>
    </location>
</feature>
<dbReference type="STRING" id="131310.A0A0N4ZV40"/>
<name>A0A0N4ZV40_PARTI</name>
<evidence type="ECO:0000313" key="7">
    <source>
        <dbReference type="WBParaSite" id="PTRK_0001245100.1"/>
    </source>
</evidence>
<dbReference type="Proteomes" id="UP000038045">
    <property type="component" value="Unplaced"/>
</dbReference>
<organism evidence="6 7">
    <name type="scientific">Parastrongyloides trichosuri</name>
    <name type="common">Possum-specific nematode worm</name>
    <dbReference type="NCBI Taxonomy" id="131310"/>
    <lineage>
        <taxon>Eukaryota</taxon>
        <taxon>Metazoa</taxon>
        <taxon>Ecdysozoa</taxon>
        <taxon>Nematoda</taxon>
        <taxon>Chromadorea</taxon>
        <taxon>Rhabditida</taxon>
        <taxon>Tylenchina</taxon>
        <taxon>Panagrolaimomorpha</taxon>
        <taxon>Strongyloidoidea</taxon>
        <taxon>Strongyloididae</taxon>
        <taxon>Parastrongyloides</taxon>
    </lineage>
</organism>
<reference evidence="7" key="1">
    <citation type="submission" date="2017-02" db="UniProtKB">
        <authorList>
            <consortium name="WormBaseParasite"/>
        </authorList>
    </citation>
    <scope>IDENTIFICATION</scope>
</reference>
<feature type="repeat" description="Pumilio" evidence="4">
    <location>
        <begin position="191"/>
        <end position="226"/>
    </location>
</feature>
<sequence>MDQSKEILSELHDYKVWEKTFLQNNCNVESYQQDHGKNFMTEDKSRFELTSNRNCQNYFNIPTSDENNFFDQCFIPPIQIKSFNQMDLNNIGMTNVIGNDFGLTNDSLFSYINFGTSLIPQSYDMEEVLLKYQNMELLNNFILNMNFFENGVTPNDIGKNSFISDSKKIRLPSKLLRCVNVQNDKDITLFHIKSHIKLFAMDQYGSRFIQSKYLISGDDERVALFEAILPHIYILAKNVFGNYVIQLLFNFSNKLEREQLLDIISNDIFKLTINQFGCRVIQKILDTGDSEDALFIYNGIKHNLIICSNNIHGNHVVQKIVKKIAFEYHTDILNSIDYDSNSNNFVELSLHRHGCRIIQAMLEYFERDNCQYLIKRLLENIDDLLTHEYGNYVAQKVFIHSSLKDQHCILENLHKDMLKYSKNKFASNVIEVCLDSGLPSQNKFLIQKLFQEPYDKLVYPMIEDQYGNYVIQKMVSMACRCTRKKLIKILKSSDHYVLKHIVYKTNISKCNDFC</sequence>
<feature type="repeat" description="Pumilio" evidence="4">
    <location>
        <begin position="448"/>
        <end position="488"/>
    </location>
</feature>
<proteinExistence type="predicted"/>
<protein>
    <submittedName>
        <fullName evidence="7">PUM-HD domain-containing protein</fullName>
    </submittedName>
</protein>
<dbReference type="SUPFAM" id="SSF48371">
    <property type="entry name" value="ARM repeat"/>
    <property type="match status" value="1"/>
</dbReference>
<dbReference type="GO" id="GO:0003730">
    <property type="term" value="F:mRNA 3'-UTR binding"/>
    <property type="evidence" value="ECO:0007669"/>
    <property type="project" value="TreeGrafter"/>
</dbReference>
<dbReference type="InterPro" id="IPR033133">
    <property type="entry name" value="PUM-HD"/>
</dbReference>